<evidence type="ECO:0000259" key="6">
    <source>
        <dbReference type="Pfam" id="PF04932"/>
    </source>
</evidence>
<keyword evidence="3 5" id="KW-1133">Transmembrane helix</keyword>
<feature type="non-terminal residue" evidence="7">
    <location>
        <position position="127"/>
    </location>
</feature>
<dbReference type="Pfam" id="PF04932">
    <property type="entry name" value="Wzy_C"/>
    <property type="match status" value="1"/>
</dbReference>
<dbReference type="Proteomes" id="UP000230903">
    <property type="component" value="Unassembled WGS sequence"/>
</dbReference>
<feature type="domain" description="O-antigen ligase-related" evidence="6">
    <location>
        <begin position="2"/>
        <end position="71"/>
    </location>
</feature>
<evidence type="ECO:0000256" key="3">
    <source>
        <dbReference type="ARBA" id="ARBA00022989"/>
    </source>
</evidence>
<comment type="subcellular location">
    <subcellularLocation>
        <location evidence="1">Membrane</location>
        <topology evidence="1">Multi-pass membrane protein</topology>
    </subcellularLocation>
</comment>
<evidence type="ECO:0000256" key="5">
    <source>
        <dbReference type="SAM" id="Phobius"/>
    </source>
</evidence>
<accession>A0A2H0UPU9</accession>
<dbReference type="PANTHER" id="PTHR37422:SF13">
    <property type="entry name" value="LIPOPOLYSACCHARIDE BIOSYNTHESIS PROTEIN PA4999-RELATED"/>
    <property type="match status" value="1"/>
</dbReference>
<comment type="caution">
    <text evidence="7">The sequence shown here is derived from an EMBL/GenBank/DDBJ whole genome shotgun (WGS) entry which is preliminary data.</text>
</comment>
<feature type="transmembrane region" description="Helical" evidence="5">
    <location>
        <begin position="94"/>
        <end position="124"/>
    </location>
</feature>
<evidence type="ECO:0000256" key="2">
    <source>
        <dbReference type="ARBA" id="ARBA00022692"/>
    </source>
</evidence>
<proteinExistence type="predicted"/>
<sequence>NRLIAWKSALGAFSEHPVLGWGFENFRYAFDARYEPTLLRSGFSETYWDKPHNIFLEMLVTSGVLGLGLFLAVIIMAFYIVLRLSPRDFRPYGLGLLLAYLIQGMVTFDTFGSYLMLFIVFAFLHNY</sequence>
<evidence type="ECO:0000313" key="8">
    <source>
        <dbReference type="Proteomes" id="UP000230903"/>
    </source>
</evidence>
<dbReference type="EMBL" id="PFBC01000052">
    <property type="protein sequence ID" value="PIR87696.1"/>
    <property type="molecule type" value="Genomic_DNA"/>
</dbReference>
<feature type="transmembrane region" description="Helical" evidence="5">
    <location>
        <begin position="54"/>
        <end position="82"/>
    </location>
</feature>
<organism evidence="7 8">
    <name type="scientific">Candidatus Harrisonbacteria bacterium CG10_big_fil_rev_8_21_14_0_10_45_28</name>
    <dbReference type="NCBI Taxonomy" id="1974586"/>
    <lineage>
        <taxon>Bacteria</taxon>
        <taxon>Candidatus Harrisoniibacteriota</taxon>
    </lineage>
</organism>
<protein>
    <recommendedName>
        <fullName evidence="6">O-antigen ligase-related domain-containing protein</fullName>
    </recommendedName>
</protein>
<keyword evidence="2 5" id="KW-0812">Transmembrane</keyword>
<evidence type="ECO:0000256" key="1">
    <source>
        <dbReference type="ARBA" id="ARBA00004141"/>
    </source>
</evidence>
<evidence type="ECO:0000256" key="4">
    <source>
        <dbReference type="ARBA" id="ARBA00023136"/>
    </source>
</evidence>
<dbReference type="InterPro" id="IPR051533">
    <property type="entry name" value="WaaL-like"/>
</dbReference>
<dbReference type="GO" id="GO:0016020">
    <property type="term" value="C:membrane"/>
    <property type="evidence" value="ECO:0007669"/>
    <property type="project" value="UniProtKB-SubCell"/>
</dbReference>
<reference evidence="8" key="1">
    <citation type="submission" date="2017-09" db="EMBL/GenBank/DDBJ databases">
        <title>Depth-based differentiation of microbial function through sediment-hosted aquifers and enrichment of novel symbionts in the deep terrestrial subsurface.</title>
        <authorList>
            <person name="Probst A.J."/>
            <person name="Ladd B."/>
            <person name="Jarett J.K."/>
            <person name="Geller-Mcgrath D.E."/>
            <person name="Sieber C.M.K."/>
            <person name="Emerson J.B."/>
            <person name="Anantharaman K."/>
            <person name="Thomas B.C."/>
            <person name="Malmstrom R."/>
            <person name="Stieglmeier M."/>
            <person name="Klingl A."/>
            <person name="Woyke T."/>
            <person name="Ryan C.M."/>
            <person name="Banfield J.F."/>
        </authorList>
    </citation>
    <scope>NUCLEOTIDE SEQUENCE [LARGE SCALE GENOMIC DNA]</scope>
</reference>
<name>A0A2H0UPU9_9BACT</name>
<keyword evidence="4 5" id="KW-0472">Membrane</keyword>
<feature type="non-terminal residue" evidence="7">
    <location>
        <position position="1"/>
    </location>
</feature>
<dbReference type="PANTHER" id="PTHR37422">
    <property type="entry name" value="TEICHURONIC ACID BIOSYNTHESIS PROTEIN TUAE"/>
    <property type="match status" value="1"/>
</dbReference>
<dbReference type="AlphaFoldDB" id="A0A2H0UPU9"/>
<evidence type="ECO:0000313" key="7">
    <source>
        <dbReference type="EMBL" id="PIR87696.1"/>
    </source>
</evidence>
<dbReference type="InterPro" id="IPR007016">
    <property type="entry name" value="O-antigen_ligase-rel_domated"/>
</dbReference>
<gene>
    <name evidence="7" type="ORF">COU10_03270</name>
</gene>